<accession>H6QA45</accession>
<proteinExistence type="predicted"/>
<keyword evidence="2" id="KW-1185">Reference proteome</keyword>
<evidence type="ECO:0000313" key="1">
    <source>
        <dbReference type="EMBL" id="AFA39167.1"/>
    </source>
</evidence>
<organism evidence="1 2">
    <name type="scientific">Pyrobaculum oguniense (strain DSM 13380 / JCM 10595 / TE7)</name>
    <dbReference type="NCBI Taxonomy" id="698757"/>
    <lineage>
        <taxon>Archaea</taxon>
        <taxon>Thermoproteota</taxon>
        <taxon>Thermoprotei</taxon>
        <taxon>Thermoproteales</taxon>
        <taxon>Thermoproteaceae</taxon>
        <taxon>Pyrobaculum</taxon>
    </lineage>
</organism>
<name>H6QA45_PYROT</name>
<dbReference type="EMBL" id="CP003316">
    <property type="protein sequence ID" value="AFA39167.1"/>
    <property type="molecule type" value="Genomic_DNA"/>
</dbReference>
<protein>
    <submittedName>
        <fullName evidence="1">Uncharacterized protein</fullName>
    </submittedName>
</protein>
<dbReference type="Proteomes" id="UP000009062">
    <property type="component" value="Chromosome"/>
</dbReference>
<dbReference type="HOGENOM" id="CLU_3057283_0_0_2"/>
<dbReference type="AlphaFoldDB" id="H6QA45"/>
<sequence>MLGSSALYLAVTPDTQFVYQDGDAALKVNGNTKNPWIASEYVPTTYDSLIHDM</sequence>
<evidence type="ECO:0000313" key="2">
    <source>
        <dbReference type="Proteomes" id="UP000009062"/>
    </source>
</evidence>
<reference evidence="1 2" key="1">
    <citation type="journal article" date="2012" name="Stand. Genomic Sci.">
        <title>Complete genome sequence of Pyrobaculum oguniense.</title>
        <authorList>
            <person name="Bernick D.L."/>
            <person name="Karplus K."/>
            <person name="Lui L.M."/>
            <person name="Coker J.K."/>
            <person name="Murphy J.N."/>
            <person name="Chan P.P."/>
            <person name="Cozen A.E."/>
            <person name="Lowe T.M."/>
        </authorList>
    </citation>
    <scope>NUCLEOTIDE SEQUENCE [LARGE SCALE GENOMIC DNA]</scope>
    <source>
        <strain evidence="1 2">TE7</strain>
    </source>
</reference>
<gene>
    <name evidence="1" type="ordered locus">Pogu_1140</name>
</gene>
<dbReference type="KEGG" id="pog:Pogu_1140"/>